<evidence type="ECO:0000256" key="2">
    <source>
        <dbReference type="ARBA" id="ARBA00023125"/>
    </source>
</evidence>
<proteinExistence type="predicted"/>
<dbReference type="Pfam" id="PF02311">
    <property type="entry name" value="AraC_binding"/>
    <property type="match status" value="1"/>
</dbReference>
<evidence type="ECO:0000256" key="1">
    <source>
        <dbReference type="ARBA" id="ARBA00023015"/>
    </source>
</evidence>
<keyword evidence="3" id="KW-0804">Transcription</keyword>
<dbReference type="Gene3D" id="1.10.10.60">
    <property type="entry name" value="Homeodomain-like"/>
    <property type="match status" value="2"/>
</dbReference>
<dbReference type="SMART" id="SM00342">
    <property type="entry name" value="HTH_ARAC"/>
    <property type="match status" value="1"/>
</dbReference>
<protein>
    <submittedName>
        <fullName evidence="5">Two-component response regulator yesN</fullName>
    </submittedName>
</protein>
<dbReference type="Pfam" id="PF12833">
    <property type="entry name" value="HTH_18"/>
    <property type="match status" value="1"/>
</dbReference>
<dbReference type="SUPFAM" id="SSF46689">
    <property type="entry name" value="Homeodomain-like"/>
    <property type="match status" value="2"/>
</dbReference>
<evidence type="ECO:0000256" key="3">
    <source>
        <dbReference type="ARBA" id="ARBA00023163"/>
    </source>
</evidence>
<evidence type="ECO:0000313" key="5">
    <source>
        <dbReference type="EMBL" id="KKI50208.1"/>
    </source>
</evidence>
<dbReference type="InterPro" id="IPR037923">
    <property type="entry name" value="HTH-like"/>
</dbReference>
<gene>
    <name evidence="5" type="ORF">CHK_2271</name>
</gene>
<dbReference type="Proteomes" id="UP000034076">
    <property type="component" value="Unassembled WGS sequence"/>
</dbReference>
<dbReference type="InterPro" id="IPR003313">
    <property type="entry name" value="AraC-bd"/>
</dbReference>
<dbReference type="GO" id="GO:0003700">
    <property type="term" value="F:DNA-binding transcription factor activity"/>
    <property type="evidence" value="ECO:0007669"/>
    <property type="project" value="InterPro"/>
</dbReference>
<reference evidence="5 6" key="1">
    <citation type="submission" date="2015-04" db="EMBL/GenBank/DDBJ databases">
        <title>Draft genome sequence of bacteremic isolate Catabacter hongkongensis type strain HKU16T.</title>
        <authorList>
            <person name="Lau S.K."/>
            <person name="Teng J.L."/>
            <person name="Huang Y."/>
            <person name="Curreem S.O."/>
            <person name="Tsui S.K."/>
            <person name="Woo P.C."/>
        </authorList>
    </citation>
    <scope>NUCLEOTIDE SEQUENCE [LARGE SCALE GENOMIC DNA]</scope>
    <source>
        <strain evidence="5 6">HKU16</strain>
    </source>
</reference>
<evidence type="ECO:0000313" key="6">
    <source>
        <dbReference type="Proteomes" id="UP000034076"/>
    </source>
</evidence>
<dbReference type="Gene3D" id="2.60.120.10">
    <property type="entry name" value="Jelly Rolls"/>
    <property type="match status" value="1"/>
</dbReference>
<keyword evidence="1" id="KW-0805">Transcription regulation</keyword>
<dbReference type="InterPro" id="IPR018060">
    <property type="entry name" value="HTH_AraC"/>
</dbReference>
<keyword evidence="6" id="KW-1185">Reference proteome</keyword>
<accession>A0A0M2NDE6</accession>
<name>A0A0M2NDE6_9FIRM</name>
<dbReference type="STRING" id="270498.CHK_2271"/>
<dbReference type="CDD" id="cd02208">
    <property type="entry name" value="cupin_RmlC-like"/>
    <property type="match status" value="1"/>
</dbReference>
<dbReference type="InterPro" id="IPR009057">
    <property type="entry name" value="Homeodomain-like_sf"/>
</dbReference>
<organism evidence="5 6">
    <name type="scientific">Christensenella hongkongensis</name>
    <dbReference type="NCBI Taxonomy" id="270498"/>
    <lineage>
        <taxon>Bacteria</taxon>
        <taxon>Bacillati</taxon>
        <taxon>Bacillota</taxon>
        <taxon>Clostridia</taxon>
        <taxon>Christensenellales</taxon>
        <taxon>Christensenellaceae</taxon>
        <taxon>Christensenella</taxon>
    </lineage>
</organism>
<dbReference type="OrthoDB" id="324626at2"/>
<dbReference type="PANTHER" id="PTHR43280:SF34">
    <property type="entry name" value="ARAC-FAMILY TRANSCRIPTIONAL REGULATOR"/>
    <property type="match status" value="1"/>
</dbReference>
<dbReference type="PANTHER" id="PTHR43280">
    <property type="entry name" value="ARAC-FAMILY TRANSCRIPTIONAL REGULATOR"/>
    <property type="match status" value="1"/>
</dbReference>
<keyword evidence="2" id="KW-0238">DNA-binding</keyword>
<feature type="domain" description="HTH araC/xylS-type" evidence="4">
    <location>
        <begin position="175"/>
        <end position="273"/>
    </location>
</feature>
<evidence type="ECO:0000259" key="4">
    <source>
        <dbReference type="PROSITE" id="PS01124"/>
    </source>
</evidence>
<sequence>MEYEFVTHIKGTSLKTFVVVINQREYHFHSDMEIMMVLDGSMSLDDGKERHLLRKNDIFLCNRNEIHSLRHTDQNNMSIVIQFDLDLCKAYYPKITHVRFRHKHIIKEKSYEYWNRLRQCMIDIVTCYTQKKDGHPIEMMAILNHMIYTMIQYDNYILLDEKTVNAESRNMDRMRHIIEYIKDNFMYPITLKEIAHKEKLDMYYLSHFIKNYLGISFQKYLRRIRVEKAENLLLNTDLNLIDICMECGFSDYKYLNKAFQDEFHCSPTEYRKTNKRRQEDVSECSEQHIMMEAGRALKAIKKNESE</sequence>
<dbReference type="PROSITE" id="PS01124">
    <property type="entry name" value="HTH_ARAC_FAMILY_2"/>
    <property type="match status" value="1"/>
</dbReference>
<dbReference type="AlphaFoldDB" id="A0A0M2NDE6"/>
<dbReference type="EMBL" id="LAYJ01000112">
    <property type="protein sequence ID" value="KKI50208.1"/>
    <property type="molecule type" value="Genomic_DNA"/>
</dbReference>
<comment type="caution">
    <text evidence="5">The sequence shown here is derived from an EMBL/GenBank/DDBJ whole genome shotgun (WGS) entry which is preliminary data.</text>
</comment>
<dbReference type="PATRIC" id="fig|270498.16.peg.2022"/>
<dbReference type="InterPro" id="IPR014710">
    <property type="entry name" value="RmlC-like_jellyroll"/>
</dbReference>
<dbReference type="SUPFAM" id="SSF51215">
    <property type="entry name" value="Regulatory protein AraC"/>
    <property type="match status" value="1"/>
</dbReference>
<dbReference type="RefSeq" id="WP_046444083.1">
    <property type="nucleotide sequence ID" value="NZ_LAYJ01000112.1"/>
</dbReference>
<dbReference type="GO" id="GO:0043565">
    <property type="term" value="F:sequence-specific DNA binding"/>
    <property type="evidence" value="ECO:0007669"/>
    <property type="project" value="InterPro"/>
</dbReference>